<dbReference type="Pfam" id="PF02599">
    <property type="entry name" value="CsrA"/>
    <property type="match status" value="1"/>
</dbReference>
<evidence type="ECO:0000256" key="5">
    <source>
        <dbReference type="ARBA" id="ARBA00022884"/>
    </source>
</evidence>
<dbReference type="GO" id="GO:0005829">
    <property type="term" value="C:cytosol"/>
    <property type="evidence" value="ECO:0007669"/>
    <property type="project" value="TreeGrafter"/>
</dbReference>
<comment type="similarity">
    <text evidence="6">Belongs to the CsrA/RsmA family.</text>
</comment>
<dbReference type="PANTHER" id="PTHR34984:SF1">
    <property type="entry name" value="CARBON STORAGE REGULATOR"/>
    <property type="match status" value="1"/>
</dbReference>
<dbReference type="InterPro" id="IPR003751">
    <property type="entry name" value="CsrA"/>
</dbReference>
<comment type="function">
    <text evidence="6">A translational regulator that binds mRNA to regulate translation initiation and/or mRNA stability. Usually binds in the 5'-UTR at or near the Shine-Dalgarno sequence preventing ribosome-binding, thus repressing translation. Its main target seems to be the major flagellin gene, while its function is anatagonized by FliW.</text>
</comment>
<dbReference type="AlphaFoldDB" id="A0A1I2MWG5"/>
<proteinExistence type="inferred from homology"/>
<evidence type="ECO:0000313" key="8">
    <source>
        <dbReference type="Proteomes" id="UP000199337"/>
    </source>
</evidence>
<keyword evidence="4 6" id="KW-0810">Translation regulation</keyword>
<protein>
    <recommendedName>
        <fullName evidence="6">Translational regulator CsrA</fullName>
    </recommendedName>
</protein>
<gene>
    <name evidence="6" type="primary">csrA</name>
    <name evidence="7" type="ORF">SAMN05660649_00182</name>
</gene>
<dbReference type="GO" id="GO:0048027">
    <property type="term" value="F:mRNA 5'-UTR binding"/>
    <property type="evidence" value="ECO:0007669"/>
    <property type="project" value="UniProtKB-UniRule"/>
</dbReference>
<name>A0A1I2MWG5_9FIRM</name>
<dbReference type="GO" id="GO:1902208">
    <property type="term" value="P:regulation of bacterial-type flagellum assembly"/>
    <property type="evidence" value="ECO:0007669"/>
    <property type="project" value="UniProtKB-UniRule"/>
</dbReference>
<dbReference type="NCBIfam" id="NF002469">
    <property type="entry name" value="PRK01712.1"/>
    <property type="match status" value="1"/>
</dbReference>
<dbReference type="HAMAP" id="MF_00167">
    <property type="entry name" value="CsrA"/>
    <property type="match status" value="1"/>
</dbReference>
<sequence length="76" mass="8676">MLVLTRKKKQSIMLGDDIRITVLEIKQDSVSIGIHAPRDITILRAELYEAVQRENIDAITNNVESIELLSNLFKKI</sequence>
<reference evidence="8" key="1">
    <citation type="submission" date="2016-10" db="EMBL/GenBank/DDBJ databases">
        <authorList>
            <person name="Varghese N."/>
            <person name="Submissions S."/>
        </authorList>
    </citation>
    <scope>NUCLEOTIDE SEQUENCE [LARGE SCALE GENOMIC DNA]</scope>
    <source>
        <strain evidence="8">DSM 17038</strain>
    </source>
</reference>
<dbReference type="GO" id="GO:0006109">
    <property type="term" value="P:regulation of carbohydrate metabolic process"/>
    <property type="evidence" value="ECO:0007669"/>
    <property type="project" value="InterPro"/>
</dbReference>
<evidence type="ECO:0000256" key="3">
    <source>
        <dbReference type="ARBA" id="ARBA00022795"/>
    </source>
</evidence>
<dbReference type="GO" id="GO:0006402">
    <property type="term" value="P:mRNA catabolic process"/>
    <property type="evidence" value="ECO:0007669"/>
    <property type="project" value="InterPro"/>
</dbReference>
<dbReference type="InterPro" id="IPR036107">
    <property type="entry name" value="CsrA_sf"/>
</dbReference>
<dbReference type="Gene3D" id="2.60.40.4380">
    <property type="entry name" value="Translational regulator CsrA"/>
    <property type="match status" value="1"/>
</dbReference>
<keyword evidence="1 6" id="KW-0963">Cytoplasm</keyword>
<evidence type="ECO:0000256" key="2">
    <source>
        <dbReference type="ARBA" id="ARBA00022491"/>
    </source>
</evidence>
<dbReference type="STRING" id="341036.SAMN05660649_00182"/>
<dbReference type="OrthoDB" id="9809061at2"/>
<comment type="subcellular location">
    <subcellularLocation>
        <location evidence="6">Cytoplasm</location>
    </subcellularLocation>
</comment>
<evidence type="ECO:0000256" key="6">
    <source>
        <dbReference type="HAMAP-Rule" id="MF_00167"/>
    </source>
</evidence>
<dbReference type="GO" id="GO:0044781">
    <property type="term" value="P:bacterial-type flagellum organization"/>
    <property type="evidence" value="ECO:0007669"/>
    <property type="project" value="UniProtKB-KW"/>
</dbReference>
<dbReference type="NCBIfam" id="TIGR00202">
    <property type="entry name" value="csrA"/>
    <property type="match status" value="1"/>
</dbReference>
<dbReference type="GO" id="GO:0045947">
    <property type="term" value="P:negative regulation of translational initiation"/>
    <property type="evidence" value="ECO:0007669"/>
    <property type="project" value="UniProtKB-UniRule"/>
</dbReference>
<keyword evidence="8" id="KW-1185">Reference proteome</keyword>
<keyword evidence="3 6" id="KW-1005">Bacterial flagellum biogenesis</keyword>
<dbReference type="FunFam" id="2.60.40.4380:FF:000002">
    <property type="entry name" value="Translational regulator CsrA"/>
    <property type="match status" value="1"/>
</dbReference>
<keyword evidence="5 6" id="KW-0694">RNA-binding</keyword>
<dbReference type="Proteomes" id="UP000199337">
    <property type="component" value="Unassembled WGS sequence"/>
</dbReference>
<evidence type="ECO:0000256" key="4">
    <source>
        <dbReference type="ARBA" id="ARBA00022845"/>
    </source>
</evidence>
<evidence type="ECO:0000313" key="7">
    <source>
        <dbReference type="EMBL" id="SFF95438.1"/>
    </source>
</evidence>
<dbReference type="EMBL" id="FOOX01000001">
    <property type="protein sequence ID" value="SFF95438.1"/>
    <property type="molecule type" value="Genomic_DNA"/>
</dbReference>
<organism evidence="7 8">
    <name type="scientific">Desulfotruncus arcticus DSM 17038</name>
    <dbReference type="NCBI Taxonomy" id="1121424"/>
    <lineage>
        <taxon>Bacteria</taxon>
        <taxon>Bacillati</taxon>
        <taxon>Bacillota</taxon>
        <taxon>Clostridia</taxon>
        <taxon>Eubacteriales</taxon>
        <taxon>Desulfallaceae</taxon>
        <taxon>Desulfotruncus</taxon>
    </lineage>
</organism>
<dbReference type="RefSeq" id="WP_092467785.1">
    <property type="nucleotide sequence ID" value="NZ_FOOX01000001.1"/>
</dbReference>
<dbReference type="SUPFAM" id="SSF117130">
    <property type="entry name" value="CsrA-like"/>
    <property type="match status" value="1"/>
</dbReference>
<evidence type="ECO:0000256" key="1">
    <source>
        <dbReference type="ARBA" id="ARBA00022490"/>
    </source>
</evidence>
<keyword evidence="2 6" id="KW-0678">Repressor</keyword>
<comment type="subunit">
    <text evidence="6">Homodimer; the beta-strands of each monomer intercalate to form a hydrophobic core, while the alpha-helices form wings that extend away from the core.</text>
</comment>
<accession>A0A1I2MWG5</accession>
<dbReference type="PANTHER" id="PTHR34984">
    <property type="entry name" value="CARBON STORAGE REGULATOR"/>
    <property type="match status" value="1"/>
</dbReference>